<dbReference type="EMBL" id="MGAV01000026">
    <property type="protein sequence ID" value="OGK52996.1"/>
    <property type="molecule type" value="Genomic_DNA"/>
</dbReference>
<evidence type="ECO:0000313" key="4">
    <source>
        <dbReference type="Proteomes" id="UP000177418"/>
    </source>
</evidence>
<dbReference type="PANTHER" id="PTHR31157:SF1">
    <property type="entry name" value="SCP DOMAIN-CONTAINING PROTEIN"/>
    <property type="match status" value="1"/>
</dbReference>
<accession>A0A1F7JBL3</accession>
<comment type="caution">
    <text evidence="3">The sequence shown here is derived from an EMBL/GenBank/DDBJ whole genome shotgun (WGS) entry which is preliminary data.</text>
</comment>
<dbReference type="Pfam" id="PF00188">
    <property type="entry name" value="CAP"/>
    <property type="match status" value="1"/>
</dbReference>
<organism evidence="3 4">
    <name type="scientific">Candidatus Roizmanbacteria bacterium RIFCSPLOWO2_02_FULL_36_11</name>
    <dbReference type="NCBI Taxonomy" id="1802071"/>
    <lineage>
        <taxon>Bacteria</taxon>
        <taxon>Candidatus Roizmaniibacteriota</taxon>
    </lineage>
</organism>
<feature type="domain" description="SCP" evidence="2">
    <location>
        <begin position="63"/>
        <end position="182"/>
    </location>
</feature>
<proteinExistence type="predicted"/>
<evidence type="ECO:0000259" key="2">
    <source>
        <dbReference type="Pfam" id="PF00188"/>
    </source>
</evidence>
<reference evidence="3 4" key="1">
    <citation type="journal article" date="2016" name="Nat. Commun.">
        <title>Thousands of microbial genomes shed light on interconnected biogeochemical processes in an aquifer system.</title>
        <authorList>
            <person name="Anantharaman K."/>
            <person name="Brown C.T."/>
            <person name="Hug L.A."/>
            <person name="Sharon I."/>
            <person name="Castelle C.J."/>
            <person name="Probst A.J."/>
            <person name="Thomas B.C."/>
            <person name="Singh A."/>
            <person name="Wilkins M.J."/>
            <person name="Karaoz U."/>
            <person name="Brodie E.L."/>
            <person name="Williams K.H."/>
            <person name="Hubbard S.S."/>
            <person name="Banfield J.F."/>
        </authorList>
    </citation>
    <scope>NUCLEOTIDE SEQUENCE [LARGE SCALE GENOMIC DNA]</scope>
</reference>
<name>A0A1F7JBL3_9BACT</name>
<evidence type="ECO:0000313" key="3">
    <source>
        <dbReference type="EMBL" id="OGK52996.1"/>
    </source>
</evidence>
<feature type="transmembrane region" description="Helical" evidence="1">
    <location>
        <begin position="26"/>
        <end position="44"/>
    </location>
</feature>
<keyword evidence="1" id="KW-1133">Transmembrane helix</keyword>
<keyword evidence="1" id="KW-0472">Membrane</keyword>
<dbReference type="Gene3D" id="3.40.33.10">
    <property type="entry name" value="CAP"/>
    <property type="match status" value="1"/>
</dbReference>
<sequence>MNNLLHHLFIPSENNNYRSKLLHLDFLSLYLAVIMFISIAYRLLPLPNILGLSADQSTDKYYQLTNQRRIENGLATLTFNAALSSAAVNKANDMFASGYWAHFNPQNNKSPWDFIRGAGYSYSLAGENLAKNFSDAEATVNAWMNSTSHRDNILKASYADVGFGIVNGKFNGDETTIVVQMFGTPLKGKAIAAKPVEAAEKTVTFLKPTTIPTNIPTNVPSPIATITEGLDVTPTSTTPATKYDIVAGSRPTDKTARILGQLTFNTSHLFILILIIALILDFYYAYKLNVVRLTGRHLAHFIFLGIIFISLFILKKGAIL</sequence>
<dbReference type="InterPro" id="IPR035940">
    <property type="entry name" value="CAP_sf"/>
</dbReference>
<dbReference type="InterPro" id="IPR014044">
    <property type="entry name" value="CAP_dom"/>
</dbReference>
<gene>
    <name evidence="3" type="ORF">A3H78_02170</name>
</gene>
<dbReference type="PANTHER" id="PTHR31157">
    <property type="entry name" value="SCP DOMAIN-CONTAINING PROTEIN"/>
    <property type="match status" value="1"/>
</dbReference>
<dbReference type="SUPFAM" id="SSF55797">
    <property type="entry name" value="PR-1-like"/>
    <property type="match status" value="1"/>
</dbReference>
<feature type="transmembrane region" description="Helical" evidence="1">
    <location>
        <begin position="298"/>
        <end position="314"/>
    </location>
</feature>
<evidence type="ECO:0000256" key="1">
    <source>
        <dbReference type="SAM" id="Phobius"/>
    </source>
</evidence>
<dbReference type="CDD" id="cd05379">
    <property type="entry name" value="CAP_bacterial"/>
    <property type="match status" value="1"/>
</dbReference>
<protein>
    <recommendedName>
        <fullName evidence="2">SCP domain-containing protein</fullName>
    </recommendedName>
</protein>
<dbReference type="Proteomes" id="UP000177418">
    <property type="component" value="Unassembled WGS sequence"/>
</dbReference>
<feature type="transmembrane region" description="Helical" evidence="1">
    <location>
        <begin position="267"/>
        <end position="286"/>
    </location>
</feature>
<keyword evidence="1" id="KW-0812">Transmembrane</keyword>
<dbReference type="AlphaFoldDB" id="A0A1F7JBL3"/>